<dbReference type="PANTHER" id="PTHR47328">
    <property type="match status" value="1"/>
</dbReference>
<name>A0A438AKU9_9RHOB</name>
<evidence type="ECO:0000313" key="2">
    <source>
        <dbReference type="EMBL" id="RVV99235.1"/>
    </source>
</evidence>
<dbReference type="InterPro" id="IPR006175">
    <property type="entry name" value="YjgF/YER057c/UK114"/>
</dbReference>
<dbReference type="InterPro" id="IPR035959">
    <property type="entry name" value="RutC-like_sf"/>
</dbReference>
<comment type="caution">
    <text evidence="2">The sequence shown here is derived from an EMBL/GenBank/DDBJ whole genome shotgun (WGS) entry which is preliminary data.</text>
</comment>
<dbReference type="InterPro" id="IPR019897">
    <property type="entry name" value="RidA_CS"/>
</dbReference>
<dbReference type="InterPro" id="IPR035709">
    <property type="entry name" value="YoaB-like"/>
</dbReference>
<keyword evidence="3" id="KW-1185">Reference proteome</keyword>
<organism evidence="2 3">
    <name type="scientific">Mesobaculum littorinae</name>
    <dbReference type="NCBI Taxonomy" id="2486419"/>
    <lineage>
        <taxon>Bacteria</taxon>
        <taxon>Pseudomonadati</taxon>
        <taxon>Pseudomonadota</taxon>
        <taxon>Alphaproteobacteria</taxon>
        <taxon>Rhodobacterales</taxon>
        <taxon>Roseobacteraceae</taxon>
        <taxon>Mesobaculum</taxon>
    </lineage>
</organism>
<dbReference type="PANTHER" id="PTHR47328:SF1">
    <property type="entry name" value="RUTC FAMILY PROTEIN YOAB"/>
    <property type="match status" value="1"/>
</dbReference>
<gene>
    <name evidence="2" type="ORF">EKE94_00620</name>
</gene>
<evidence type="ECO:0000313" key="3">
    <source>
        <dbReference type="Proteomes" id="UP000285908"/>
    </source>
</evidence>
<reference evidence="2 3" key="1">
    <citation type="submission" date="2018-11" db="EMBL/GenBank/DDBJ databases">
        <title>Mesobaculum littorinae gen. nov., sp. nov., isolated from Littorina scabra that represents a novel genus of the order Rhodobacteraceae.</title>
        <authorList>
            <person name="Li F."/>
        </authorList>
    </citation>
    <scope>NUCLEOTIDE SEQUENCE [LARGE SCALE GENOMIC DNA]</scope>
    <source>
        <strain evidence="2 3">M0103</strain>
    </source>
</reference>
<dbReference type="Gene3D" id="3.30.1330.40">
    <property type="entry name" value="RutC-like"/>
    <property type="match status" value="1"/>
</dbReference>
<dbReference type="PROSITE" id="PS01094">
    <property type="entry name" value="UPF0076"/>
    <property type="match status" value="1"/>
</dbReference>
<dbReference type="RefSeq" id="WP_127904676.1">
    <property type="nucleotide sequence ID" value="NZ_RQXX01000001.1"/>
</dbReference>
<dbReference type="OrthoDB" id="9803101at2"/>
<dbReference type="Proteomes" id="UP000285908">
    <property type="component" value="Unassembled WGS sequence"/>
</dbReference>
<protein>
    <submittedName>
        <fullName evidence="2">RidA family protein</fullName>
    </submittedName>
</protein>
<proteinExistence type="inferred from homology"/>
<evidence type="ECO:0000256" key="1">
    <source>
        <dbReference type="ARBA" id="ARBA00010552"/>
    </source>
</evidence>
<dbReference type="EMBL" id="RQXX01000001">
    <property type="protein sequence ID" value="RVV99235.1"/>
    <property type="molecule type" value="Genomic_DNA"/>
</dbReference>
<dbReference type="SUPFAM" id="SSF55298">
    <property type="entry name" value="YjgF-like"/>
    <property type="match status" value="1"/>
</dbReference>
<sequence>MSDDILRLSPSARASLATVAGGNGYFAVTPDAPYDPDLGAADQARQLLAKAEARLRAIGSARDRLLFVAILLRDIGDVAEVNAVWDEWLDGVAPPARACFEAALASPAMKVEMVMIARATGAPAKDAPAA</sequence>
<comment type="similarity">
    <text evidence="1">Belongs to the RutC family.</text>
</comment>
<dbReference type="AlphaFoldDB" id="A0A438AKU9"/>
<dbReference type="Pfam" id="PF01042">
    <property type="entry name" value="Ribonuc_L-PSP"/>
    <property type="match status" value="1"/>
</dbReference>
<accession>A0A438AKU9</accession>